<organism evidence="1 2">
    <name type="scientific">Zarea fungicola</name>
    <dbReference type="NCBI Taxonomy" id="93591"/>
    <lineage>
        <taxon>Eukaryota</taxon>
        <taxon>Fungi</taxon>
        <taxon>Dikarya</taxon>
        <taxon>Ascomycota</taxon>
        <taxon>Pezizomycotina</taxon>
        <taxon>Sordariomycetes</taxon>
        <taxon>Hypocreomycetidae</taxon>
        <taxon>Hypocreales</taxon>
        <taxon>Cordycipitaceae</taxon>
        <taxon>Zarea</taxon>
    </lineage>
</organism>
<reference evidence="1" key="1">
    <citation type="submission" date="2022-08" db="EMBL/GenBank/DDBJ databases">
        <title>Genome Sequence of Lecanicillium fungicola.</title>
        <authorList>
            <person name="Buettner E."/>
        </authorList>
    </citation>
    <scope>NUCLEOTIDE SEQUENCE</scope>
    <source>
        <strain evidence="1">Babe33</strain>
    </source>
</reference>
<evidence type="ECO:0000313" key="2">
    <source>
        <dbReference type="Proteomes" id="UP001143910"/>
    </source>
</evidence>
<accession>A0ACC1MXG7</accession>
<dbReference type="Proteomes" id="UP001143910">
    <property type="component" value="Unassembled WGS sequence"/>
</dbReference>
<gene>
    <name evidence="1" type="ORF">NQ176_g7654</name>
</gene>
<dbReference type="EMBL" id="JANJQO010001330">
    <property type="protein sequence ID" value="KAJ2971504.1"/>
    <property type="molecule type" value="Genomic_DNA"/>
</dbReference>
<protein>
    <submittedName>
        <fullName evidence="1">Uncharacterized protein</fullName>
    </submittedName>
</protein>
<proteinExistence type="predicted"/>
<comment type="caution">
    <text evidence="1">The sequence shown here is derived from an EMBL/GenBank/DDBJ whole genome shotgun (WGS) entry which is preliminary data.</text>
</comment>
<keyword evidence="2" id="KW-1185">Reference proteome</keyword>
<evidence type="ECO:0000313" key="1">
    <source>
        <dbReference type="EMBL" id="KAJ2971504.1"/>
    </source>
</evidence>
<sequence length="255" mass="25123">MKHTFALTMPVLVAVTAAVGTLANTHTNMHARLAPVGGASPEMPKSGAFTSQGCYSTAPNMTDANVSSLFLSTASCAAACLKSNYAVAAVSPQNCYCGNTYPPKDNRVDDANCNYPCNGFTMEACGGVKNAFSIFNTGINLAPENYDDSSSSSSASSSSTEASSSSSASSGSTETSSSPSASSSASNANTSSSTSTQTSANSAKTSSSTSAATSASPTESKASPTPAKSNGANTASTAVSIVIGAVAAAIIGGIM</sequence>
<name>A0ACC1MXG7_9HYPO</name>